<comment type="caution">
    <text evidence="1">The sequence shown here is derived from an EMBL/GenBank/DDBJ whole genome shotgun (WGS) entry which is preliminary data.</text>
</comment>
<dbReference type="Proteomes" id="UP000281261">
    <property type="component" value="Unassembled WGS sequence"/>
</dbReference>
<reference evidence="1 2" key="1">
    <citation type="submission" date="2018-06" db="EMBL/GenBank/DDBJ databases">
        <title>Extensive metabolic versatility and redundancy in microbially diverse, dynamic hydrothermal sediments.</title>
        <authorList>
            <person name="Dombrowski N."/>
            <person name="Teske A."/>
            <person name="Baker B.J."/>
        </authorList>
    </citation>
    <scope>NUCLEOTIDE SEQUENCE [LARGE SCALE GENOMIC DNA]</scope>
    <source>
        <strain evidence="1">B79_G16</strain>
    </source>
</reference>
<sequence length="91" mass="10984">MRFIIIRDEEDFMEIIDLDHIDHITIESRQAVNKKKKWIIIFWNLNGVPYELGKAFRLKPEAYDYLWGLLDSEYINIENALDSAEIKNKRR</sequence>
<gene>
    <name evidence="1" type="ORF">DRH29_06075</name>
</gene>
<evidence type="ECO:0000313" key="2">
    <source>
        <dbReference type="Proteomes" id="UP000281261"/>
    </source>
</evidence>
<dbReference type="AlphaFoldDB" id="A0A420ZAI0"/>
<proteinExistence type="predicted"/>
<organism evidence="1 2">
    <name type="scientific">candidate division Kazan bacterium</name>
    <dbReference type="NCBI Taxonomy" id="2202143"/>
    <lineage>
        <taxon>Bacteria</taxon>
        <taxon>Bacteria division Kazan-3B-28</taxon>
    </lineage>
</organism>
<evidence type="ECO:0000313" key="1">
    <source>
        <dbReference type="EMBL" id="RLC35571.1"/>
    </source>
</evidence>
<accession>A0A420ZAI0</accession>
<protein>
    <submittedName>
        <fullName evidence="1">Uncharacterized protein</fullName>
    </submittedName>
</protein>
<dbReference type="EMBL" id="QMNG01000137">
    <property type="protein sequence ID" value="RLC35571.1"/>
    <property type="molecule type" value="Genomic_DNA"/>
</dbReference>
<name>A0A420ZAI0_UNCK3</name>